<sequence length="253" mass="29522">MDDNIALVKIEPKQEEEINFSLERNIFVSNDLAETMKQEYSETSTTAEYCSQEYNGKDVQKQGHLSTIKSETVKSKCMTNNEQNVHFLSGIFKCPNCDYATNVKQYLQAHLLKHKTFKDFKCANCNYATNAKTNLRQHLLTHKASEVFKCDVCHHTTKYKYHLKQHLETHNDSEDFKCDMCHYATNTKQKLRRHFLKHKVFKCDVCDYATHQKTNFNRHVSLHSISKECDPGVYVAVIKQNFQKILNRAGKII</sequence>
<dbReference type="EMBL" id="GEZM01041324">
    <property type="protein sequence ID" value="JAV80510.1"/>
    <property type="molecule type" value="Transcribed_RNA"/>
</dbReference>
<dbReference type="PROSITE" id="PS50157">
    <property type="entry name" value="ZINC_FINGER_C2H2_2"/>
    <property type="match status" value="3"/>
</dbReference>
<feature type="domain" description="C2H2-type" evidence="6">
    <location>
        <begin position="148"/>
        <end position="175"/>
    </location>
</feature>
<dbReference type="PANTHER" id="PTHR24403">
    <property type="entry name" value="ZINC FINGER PROTEIN"/>
    <property type="match status" value="1"/>
</dbReference>
<dbReference type="GO" id="GO:0045944">
    <property type="term" value="P:positive regulation of transcription by RNA polymerase II"/>
    <property type="evidence" value="ECO:0007669"/>
    <property type="project" value="TreeGrafter"/>
</dbReference>
<evidence type="ECO:0000259" key="6">
    <source>
        <dbReference type="PROSITE" id="PS50157"/>
    </source>
</evidence>
<keyword evidence="3 5" id="KW-0863">Zinc-finger</keyword>
<dbReference type="Pfam" id="PF00096">
    <property type="entry name" value="zf-C2H2"/>
    <property type="match status" value="1"/>
</dbReference>
<dbReference type="GO" id="GO:0005634">
    <property type="term" value="C:nucleus"/>
    <property type="evidence" value="ECO:0007669"/>
    <property type="project" value="TreeGrafter"/>
</dbReference>
<dbReference type="InterPro" id="IPR050688">
    <property type="entry name" value="Zinc_finger/UBP_domain"/>
</dbReference>
<evidence type="ECO:0000256" key="3">
    <source>
        <dbReference type="ARBA" id="ARBA00022771"/>
    </source>
</evidence>
<dbReference type="GO" id="GO:0008270">
    <property type="term" value="F:zinc ion binding"/>
    <property type="evidence" value="ECO:0007669"/>
    <property type="project" value="UniProtKB-KW"/>
</dbReference>
<evidence type="ECO:0000256" key="2">
    <source>
        <dbReference type="ARBA" id="ARBA00022737"/>
    </source>
</evidence>
<dbReference type="SUPFAM" id="SSF57667">
    <property type="entry name" value="beta-beta-alpha zinc fingers"/>
    <property type="match status" value="2"/>
</dbReference>
<dbReference type="AlphaFoldDB" id="A0A1Y1M7D8"/>
<dbReference type="PANTHER" id="PTHR24403:SF67">
    <property type="entry name" value="FI01116P-RELATED"/>
    <property type="match status" value="1"/>
</dbReference>
<dbReference type="SMART" id="SM00355">
    <property type="entry name" value="ZnF_C2H2"/>
    <property type="match status" value="5"/>
</dbReference>
<dbReference type="FunFam" id="3.30.160.60:FF:000448">
    <property type="entry name" value="RE1-silencing transcription factor A"/>
    <property type="match status" value="1"/>
</dbReference>
<organism evidence="7">
    <name type="scientific">Photinus pyralis</name>
    <name type="common">Common eastern firefly</name>
    <name type="synonym">Lampyris pyralis</name>
    <dbReference type="NCBI Taxonomy" id="7054"/>
    <lineage>
        <taxon>Eukaryota</taxon>
        <taxon>Metazoa</taxon>
        <taxon>Ecdysozoa</taxon>
        <taxon>Arthropoda</taxon>
        <taxon>Hexapoda</taxon>
        <taxon>Insecta</taxon>
        <taxon>Pterygota</taxon>
        <taxon>Neoptera</taxon>
        <taxon>Endopterygota</taxon>
        <taxon>Coleoptera</taxon>
        <taxon>Polyphaga</taxon>
        <taxon>Elateriformia</taxon>
        <taxon>Elateroidea</taxon>
        <taxon>Lampyridae</taxon>
        <taxon>Lampyrinae</taxon>
        <taxon>Photinus</taxon>
    </lineage>
</organism>
<keyword evidence="2" id="KW-0677">Repeat</keyword>
<feature type="domain" description="C2H2-type" evidence="6">
    <location>
        <begin position="120"/>
        <end position="147"/>
    </location>
</feature>
<evidence type="ECO:0000256" key="5">
    <source>
        <dbReference type="PROSITE-ProRule" id="PRU00042"/>
    </source>
</evidence>
<proteinExistence type="predicted"/>
<dbReference type="InterPro" id="IPR013087">
    <property type="entry name" value="Znf_C2H2_type"/>
</dbReference>
<feature type="domain" description="C2H2-type" evidence="6">
    <location>
        <begin position="201"/>
        <end position="228"/>
    </location>
</feature>
<reference evidence="7" key="1">
    <citation type="journal article" date="2016" name="Sci. Rep.">
        <title>Molecular characterization of firefly nuptial gifts: a multi-omics approach sheds light on postcopulatory sexual selection.</title>
        <authorList>
            <person name="Al-Wathiqui N."/>
            <person name="Fallon T.R."/>
            <person name="South A."/>
            <person name="Weng J.K."/>
            <person name="Lewis S.M."/>
        </authorList>
    </citation>
    <scope>NUCLEOTIDE SEQUENCE</scope>
</reference>
<name>A0A1Y1M7D8_PHOPY</name>
<evidence type="ECO:0000256" key="4">
    <source>
        <dbReference type="ARBA" id="ARBA00022833"/>
    </source>
</evidence>
<keyword evidence="4" id="KW-0862">Zinc</keyword>
<keyword evidence="1" id="KW-0479">Metal-binding</keyword>
<dbReference type="InterPro" id="IPR036236">
    <property type="entry name" value="Znf_C2H2_sf"/>
</dbReference>
<evidence type="ECO:0000256" key="1">
    <source>
        <dbReference type="ARBA" id="ARBA00022723"/>
    </source>
</evidence>
<evidence type="ECO:0000313" key="7">
    <source>
        <dbReference type="EMBL" id="JAV80510.1"/>
    </source>
</evidence>
<accession>A0A1Y1M7D8</accession>
<dbReference type="Gene3D" id="3.30.160.60">
    <property type="entry name" value="Classic Zinc Finger"/>
    <property type="match status" value="3"/>
</dbReference>
<protein>
    <recommendedName>
        <fullName evidence="6">C2H2-type domain-containing protein</fullName>
    </recommendedName>
</protein>